<comment type="caution">
    <text evidence="1">The sequence shown here is derived from an EMBL/GenBank/DDBJ whole genome shotgun (WGS) entry which is preliminary data.</text>
</comment>
<organism evidence="1 2">
    <name type="scientific">Leucogyrophana mollusca</name>
    <dbReference type="NCBI Taxonomy" id="85980"/>
    <lineage>
        <taxon>Eukaryota</taxon>
        <taxon>Fungi</taxon>
        <taxon>Dikarya</taxon>
        <taxon>Basidiomycota</taxon>
        <taxon>Agaricomycotina</taxon>
        <taxon>Agaricomycetes</taxon>
        <taxon>Agaricomycetidae</taxon>
        <taxon>Boletales</taxon>
        <taxon>Boletales incertae sedis</taxon>
        <taxon>Leucogyrophana</taxon>
    </lineage>
</organism>
<reference evidence="1" key="1">
    <citation type="journal article" date="2021" name="New Phytol.">
        <title>Evolutionary innovations through gain and loss of genes in the ectomycorrhizal Boletales.</title>
        <authorList>
            <person name="Wu G."/>
            <person name="Miyauchi S."/>
            <person name="Morin E."/>
            <person name="Kuo A."/>
            <person name="Drula E."/>
            <person name="Varga T."/>
            <person name="Kohler A."/>
            <person name="Feng B."/>
            <person name="Cao Y."/>
            <person name="Lipzen A."/>
            <person name="Daum C."/>
            <person name="Hundley H."/>
            <person name="Pangilinan J."/>
            <person name="Johnson J."/>
            <person name="Barry K."/>
            <person name="LaButti K."/>
            <person name="Ng V."/>
            <person name="Ahrendt S."/>
            <person name="Min B."/>
            <person name="Choi I.G."/>
            <person name="Park H."/>
            <person name="Plett J.M."/>
            <person name="Magnuson J."/>
            <person name="Spatafora J.W."/>
            <person name="Nagy L.G."/>
            <person name="Henrissat B."/>
            <person name="Grigoriev I.V."/>
            <person name="Yang Z.L."/>
            <person name="Xu J."/>
            <person name="Martin F.M."/>
        </authorList>
    </citation>
    <scope>NUCLEOTIDE SEQUENCE</scope>
    <source>
        <strain evidence="1">KUC20120723A-06</strain>
    </source>
</reference>
<sequence length="245" mass="26587">MSVSSRSSAVPSQGMMTYTRTRTEKTTETTTTRTTEVTETITKTTASPRSRATHSQQNSPLIVHLSVQSSIAASPRPSSPALSLSAASTRSSAQSLDAGVDLFPHPDTIELPADGVRPTGFWVITVGQEVGIFYHWDDVAKRTNYISGAIQKKYPSFQEALQHYRTSYDLQLLSAVPVPNGPFSRRNRKSSPVRSLPFSSLSSPARSPASVASPEPNRSSSSTDSDELWSQLDDLSLHMSQASIE</sequence>
<keyword evidence="2" id="KW-1185">Reference proteome</keyword>
<name>A0ACB8BGL3_9AGAM</name>
<dbReference type="Proteomes" id="UP000790709">
    <property type="component" value="Unassembled WGS sequence"/>
</dbReference>
<proteinExistence type="predicted"/>
<accession>A0ACB8BGL3</accession>
<protein>
    <submittedName>
        <fullName evidence="1">Uncharacterized protein</fullName>
    </submittedName>
</protein>
<dbReference type="EMBL" id="MU266446">
    <property type="protein sequence ID" value="KAH7923678.1"/>
    <property type="molecule type" value="Genomic_DNA"/>
</dbReference>
<evidence type="ECO:0000313" key="2">
    <source>
        <dbReference type="Proteomes" id="UP000790709"/>
    </source>
</evidence>
<evidence type="ECO:0000313" key="1">
    <source>
        <dbReference type="EMBL" id="KAH7923678.1"/>
    </source>
</evidence>
<gene>
    <name evidence="1" type="ORF">BV22DRAFT_1130496</name>
</gene>